<evidence type="ECO:0000256" key="2">
    <source>
        <dbReference type="SAM" id="MobiDB-lite"/>
    </source>
</evidence>
<dbReference type="GO" id="GO:0008270">
    <property type="term" value="F:zinc ion binding"/>
    <property type="evidence" value="ECO:0007669"/>
    <property type="project" value="UniProtKB-KW"/>
</dbReference>
<evidence type="ECO:0000256" key="1">
    <source>
        <dbReference type="PROSITE-ProRule" id="PRU00042"/>
    </source>
</evidence>
<evidence type="ECO:0000259" key="3">
    <source>
        <dbReference type="PROSITE" id="PS50157"/>
    </source>
</evidence>
<dbReference type="RefSeq" id="WP_024091748.1">
    <property type="nucleotide sequence ID" value="NC_023135.1"/>
</dbReference>
<dbReference type="KEGG" id="lmd:METH_17990"/>
<accession>V9VZC4</accession>
<proteinExistence type="predicted"/>
<protein>
    <recommendedName>
        <fullName evidence="3">C2H2-type domain-containing protein</fullName>
    </recommendedName>
</protein>
<dbReference type="AlphaFoldDB" id="V9VZC4"/>
<feature type="region of interest" description="Disordered" evidence="2">
    <location>
        <begin position="119"/>
        <end position="148"/>
    </location>
</feature>
<sequence>MNILDHIKAARAPGNGAKGSAGKGVFFCSRCGKRSHKEASIQQHIRDLHGGDGNAMKEPPRRQMMRALIAAQELAAGLEASREVHCLLAEWFLHRDGATAGECKRVFADLRRARLACDKASPHSGRPANDRQAHAFRRADGQGDPARN</sequence>
<dbReference type="STRING" id="999552.METH_17990"/>
<keyword evidence="1" id="KW-0862">Zinc</keyword>
<reference evidence="4 5" key="1">
    <citation type="submission" date="2013-09" db="EMBL/GenBank/DDBJ databases">
        <authorList>
            <consortium name="DOE Joint Genome Institute"/>
            <person name="Klenk H.-P."/>
            <person name="Huntemann M."/>
            <person name="Han J."/>
            <person name="Chen A."/>
            <person name="Kyrpides N."/>
            <person name="Mavromatis K."/>
            <person name="Markowitz V."/>
            <person name="Palaniappan K."/>
            <person name="Ivanova N."/>
            <person name="Schaumberg A."/>
            <person name="Pati A."/>
            <person name="Liolios K."/>
            <person name="Nordberg H.P."/>
            <person name="Cantor M.N."/>
            <person name="Hua S.X."/>
            <person name="Woyke T."/>
        </authorList>
    </citation>
    <scope>NUCLEOTIDE SEQUENCE [LARGE SCALE GENOMIC DNA]</scope>
    <source>
        <strain evidence="4 5">DSM 14336</strain>
    </source>
</reference>
<keyword evidence="1" id="KW-0863">Zinc-finger</keyword>
<feature type="compositionally biased region" description="Basic and acidic residues" evidence="2">
    <location>
        <begin position="128"/>
        <end position="148"/>
    </location>
</feature>
<feature type="domain" description="C2H2-type" evidence="3">
    <location>
        <begin position="26"/>
        <end position="54"/>
    </location>
</feature>
<dbReference type="InterPro" id="IPR013087">
    <property type="entry name" value="Znf_C2H2_type"/>
</dbReference>
<dbReference type="EMBL" id="CP006773">
    <property type="protein sequence ID" value="AHD03268.1"/>
    <property type="molecule type" value="Genomic_DNA"/>
</dbReference>
<dbReference type="Proteomes" id="UP000018780">
    <property type="component" value="Chromosome"/>
</dbReference>
<dbReference type="HOGENOM" id="CLU_1756577_0_0_5"/>
<keyword evidence="1" id="KW-0479">Metal-binding</keyword>
<keyword evidence="5" id="KW-1185">Reference proteome</keyword>
<dbReference type="PROSITE" id="PS50157">
    <property type="entry name" value="ZINC_FINGER_C2H2_2"/>
    <property type="match status" value="1"/>
</dbReference>
<evidence type="ECO:0000313" key="4">
    <source>
        <dbReference type="EMBL" id="AHD03268.1"/>
    </source>
</evidence>
<gene>
    <name evidence="4" type="ORF">METH_17990</name>
</gene>
<name>V9VZC4_9RHOB</name>
<evidence type="ECO:0000313" key="5">
    <source>
        <dbReference type="Proteomes" id="UP000018780"/>
    </source>
</evidence>
<organism evidence="4 5">
    <name type="scientific">Leisingera methylohalidivorans DSM 14336</name>
    <dbReference type="NCBI Taxonomy" id="999552"/>
    <lineage>
        <taxon>Bacteria</taxon>
        <taxon>Pseudomonadati</taxon>
        <taxon>Pseudomonadota</taxon>
        <taxon>Alphaproteobacteria</taxon>
        <taxon>Rhodobacterales</taxon>
        <taxon>Roseobacteraceae</taxon>
        <taxon>Leisingera</taxon>
    </lineage>
</organism>